<evidence type="ECO:0000256" key="3">
    <source>
        <dbReference type="ARBA" id="ARBA00022737"/>
    </source>
</evidence>
<dbReference type="Pfam" id="PF08513">
    <property type="entry name" value="LisH"/>
    <property type="match status" value="1"/>
</dbReference>
<dbReference type="Pfam" id="PF12894">
    <property type="entry name" value="ANAPC4_WD40"/>
    <property type="match status" value="1"/>
</dbReference>
<accession>A0AA38Y164</accession>
<dbReference type="PANTHER" id="PTHR22846:SF2">
    <property type="entry name" value="F-BOX-LIKE_WD REPEAT-CONTAINING PROTEIN EBI"/>
    <property type="match status" value="1"/>
</dbReference>
<dbReference type="Pfam" id="PF00400">
    <property type="entry name" value="WD40"/>
    <property type="match status" value="2"/>
</dbReference>
<dbReference type="InterPro" id="IPR001680">
    <property type="entry name" value="WD40_rpt"/>
</dbReference>
<keyword evidence="4" id="KW-0539">Nucleus</keyword>
<evidence type="ECO:0000256" key="4">
    <source>
        <dbReference type="ARBA" id="ARBA00023242"/>
    </source>
</evidence>
<dbReference type="InterPro" id="IPR015943">
    <property type="entry name" value="WD40/YVTN_repeat-like_dom_sf"/>
</dbReference>
<evidence type="ECO:0000256" key="5">
    <source>
        <dbReference type="SAM" id="MobiDB-lite"/>
    </source>
</evidence>
<feature type="region of interest" description="Disordered" evidence="5">
    <location>
        <begin position="82"/>
        <end position="216"/>
    </location>
</feature>
<dbReference type="InterPro" id="IPR024977">
    <property type="entry name" value="Apc4-like_WD40_dom"/>
</dbReference>
<dbReference type="GO" id="GO:0006357">
    <property type="term" value="P:regulation of transcription by RNA polymerase II"/>
    <property type="evidence" value="ECO:0007669"/>
    <property type="project" value="TreeGrafter"/>
</dbReference>
<dbReference type="InterPro" id="IPR006594">
    <property type="entry name" value="LisH"/>
</dbReference>
<dbReference type="SUPFAM" id="SSF50978">
    <property type="entry name" value="WD40 repeat-like"/>
    <property type="match status" value="1"/>
</dbReference>
<dbReference type="AlphaFoldDB" id="A0AA38Y164"/>
<dbReference type="PROSITE" id="PS50896">
    <property type="entry name" value="LISH"/>
    <property type="match status" value="1"/>
</dbReference>
<reference evidence="7" key="1">
    <citation type="submission" date="2022-10" db="EMBL/GenBank/DDBJ databases">
        <title>Culturing micro-colonial fungi from biological soil crusts in the Mojave desert and describing Neophaeococcomyces mojavensis, and introducing the new genera and species Taxawa tesnikishii.</title>
        <authorList>
            <person name="Kurbessoian T."/>
            <person name="Stajich J.E."/>
        </authorList>
    </citation>
    <scope>NUCLEOTIDE SEQUENCE</scope>
    <source>
        <strain evidence="7">TK_35</strain>
    </source>
</reference>
<dbReference type="EMBL" id="JAPDRN010000059">
    <property type="protein sequence ID" value="KAJ9631198.1"/>
    <property type="molecule type" value="Genomic_DNA"/>
</dbReference>
<organism evidence="7 8">
    <name type="scientific">Knufia peltigerae</name>
    <dbReference type="NCBI Taxonomy" id="1002370"/>
    <lineage>
        <taxon>Eukaryota</taxon>
        <taxon>Fungi</taxon>
        <taxon>Dikarya</taxon>
        <taxon>Ascomycota</taxon>
        <taxon>Pezizomycotina</taxon>
        <taxon>Eurotiomycetes</taxon>
        <taxon>Chaetothyriomycetidae</taxon>
        <taxon>Chaetothyriales</taxon>
        <taxon>Trichomeriaceae</taxon>
        <taxon>Knufia</taxon>
    </lineage>
</organism>
<keyword evidence="3" id="KW-0677">Repeat</keyword>
<dbReference type="SMART" id="SM00320">
    <property type="entry name" value="WD40"/>
    <property type="match status" value="4"/>
</dbReference>
<sequence length="673" mass="72345">METDSASTFNAKPPPLNSDQLNYLIWRYLQESGYADAAVKLQRDWKVDAENLSFAKNIKGHALVHLVQKGLRYHHLSLTIDENGRPSKQLNPAMFFFGPESNEPPPELREESIPAPSPAPSSSTARRGGRESVPNGFPDNVAPAAPKRGRKTAAGSERNGSVARKPSGTANHAGLDAEMANGHPGSIADARSPTATEGGADENGTLPNGDRMDIDEDSLNADHQHHDANPQPVAPLIHTLTNGASIGVQVAPAKVANLTPLTTYLSTQESVSTAATKHLTRVAWRAADSNVVTAIGDDFCGVWNLGNHLLGSKQQPPFQELMESSESTIVSAVAWEPNGEMLAIATYSNQAGQIHLFDGQELALMETLPASQRAITSLRWQGQGLRLLGVAPYESESSDSPQHAGSSILLWDLSRSPNFTGPLSVSVPEVLVDMDCALFNGNGVVCATGQRAVYFCYAFSDLVLEKKWTSDATEDESWTFIRCAWHESSVATLVAASAETGSIWLPVQGLVKKGAHEAAITGLELRPRLASTSPALKQDFATSSMDGTVKVWRWDQESNSIMSICKLVIGYASPVMALSYSPDGFCLSGASYDTIRIWNAEHAYNHMATWKGEAEAWNGAQLRDDDMVSVGGASSVNGDTIQANTDHSLSWDVDSKKLAFGLGVQVAVINFQR</sequence>
<name>A0AA38Y164_9EURO</name>
<proteinExistence type="predicted"/>
<keyword evidence="2" id="KW-0853">WD repeat</keyword>
<protein>
    <recommendedName>
        <fullName evidence="6">Anaphase-promoting complex subunit 4-like WD40 domain-containing protein</fullName>
    </recommendedName>
</protein>
<comment type="subcellular location">
    <subcellularLocation>
        <location evidence="1">Nucleus</location>
    </subcellularLocation>
</comment>
<dbReference type="GO" id="GO:0003714">
    <property type="term" value="F:transcription corepressor activity"/>
    <property type="evidence" value="ECO:0007669"/>
    <property type="project" value="InterPro"/>
</dbReference>
<evidence type="ECO:0000313" key="8">
    <source>
        <dbReference type="Proteomes" id="UP001172681"/>
    </source>
</evidence>
<evidence type="ECO:0000256" key="1">
    <source>
        <dbReference type="ARBA" id="ARBA00004123"/>
    </source>
</evidence>
<dbReference type="Proteomes" id="UP001172681">
    <property type="component" value="Unassembled WGS sequence"/>
</dbReference>
<evidence type="ECO:0000256" key="2">
    <source>
        <dbReference type="ARBA" id="ARBA00022574"/>
    </source>
</evidence>
<dbReference type="InterPro" id="IPR036322">
    <property type="entry name" value="WD40_repeat_dom_sf"/>
</dbReference>
<evidence type="ECO:0000313" key="7">
    <source>
        <dbReference type="EMBL" id="KAJ9631198.1"/>
    </source>
</evidence>
<feature type="domain" description="Anaphase-promoting complex subunit 4-like WD40" evidence="6">
    <location>
        <begin position="323"/>
        <end position="381"/>
    </location>
</feature>
<dbReference type="PANTHER" id="PTHR22846">
    <property type="entry name" value="WD40 REPEAT PROTEIN"/>
    <property type="match status" value="1"/>
</dbReference>
<keyword evidence="8" id="KW-1185">Reference proteome</keyword>
<dbReference type="Gene3D" id="1.20.960.30">
    <property type="match status" value="1"/>
</dbReference>
<dbReference type="Gene3D" id="2.130.10.10">
    <property type="entry name" value="YVTN repeat-like/Quinoprotein amine dehydrogenase"/>
    <property type="match status" value="1"/>
</dbReference>
<evidence type="ECO:0000259" key="6">
    <source>
        <dbReference type="Pfam" id="PF12894"/>
    </source>
</evidence>
<dbReference type="GO" id="GO:0034967">
    <property type="term" value="C:Set3 complex"/>
    <property type="evidence" value="ECO:0007669"/>
    <property type="project" value="TreeGrafter"/>
</dbReference>
<gene>
    <name evidence="7" type="ORF">H2204_008283</name>
</gene>
<dbReference type="InterPro" id="IPR045183">
    <property type="entry name" value="Ebi-like"/>
</dbReference>
<comment type="caution">
    <text evidence="7">The sequence shown here is derived from an EMBL/GenBank/DDBJ whole genome shotgun (WGS) entry which is preliminary data.</text>
</comment>